<dbReference type="InterPro" id="IPR016181">
    <property type="entry name" value="Acyl_CoA_acyltransferase"/>
</dbReference>
<dbReference type="Proteomes" id="UP000641206">
    <property type="component" value="Unassembled WGS sequence"/>
</dbReference>
<dbReference type="SUPFAM" id="SSF55729">
    <property type="entry name" value="Acyl-CoA N-acyltransferases (Nat)"/>
    <property type="match status" value="1"/>
</dbReference>
<dbReference type="RefSeq" id="WP_229720097.1">
    <property type="nucleotide sequence ID" value="NZ_BMLW01000002.1"/>
</dbReference>
<proteinExistence type="predicted"/>
<gene>
    <name evidence="4" type="primary">paiA</name>
    <name evidence="4" type="ORF">GCM10011346_09760</name>
</gene>
<evidence type="ECO:0000313" key="4">
    <source>
        <dbReference type="EMBL" id="GGP08695.1"/>
    </source>
</evidence>
<dbReference type="PANTHER" id="PTHR43420">
    <property type="entry name" value="ACETYLTRANSFERASE"/>
    <property type="match status" value="1"/>
</dbReference>
<keyword evidence="5" id="KW-1185">Reference proteome</keyword>
<dbReference type="Pfam" id="PF00583">
    <property type="entry name" value="Acetyltransf_1"/>
    <property type="match status" value="1"/>
</dbReference>
<organism evidence="4 5">
    <name type="scientific">Oceanobacillus neutriphilus</name>
    <dbReference type="NCBI Taxonomy" id="531815"/>
    <lineage>
        <taxon>Bacteria</taxon>
        <taxon>Bacillati</taxon>
        <taxon>Bacillota</taxon>
        <taxon>Bacilli</taxon>
        <taxon>Bacillales</taxon>
        <taxon>Bacillaceae</taxon>
        <taxon>Oceanobacillus</taxon>
    </lineage>
</organism>
<name>A0ABQ2NRV8_9BACI</name>
<evidence type="ECO:0000256" key="2">
    <source>
        <dbReference type="ARBA" id="ARBA00023315"/>
    </source>
</evidence>
<evidence type="ECO:0000256" key="1">
    <source>
        <dbReference type="ARBA" id="ARBA00022679"/>
    </source>
</evidence>
<dbReference type="InterPro" id="IPR000182">
    <property type="entry name" value="GNAT_dom"/>
</dbReference>
<comment type="caution">
    <text evidence="4">The sequence shown here is derived from an EMBL/GenBank/DDBJ whole genome shotgun (WGS) entry which is preliminary data.</text>
</comment>
<dbReference type="EMBL" id="BMLW01000002">
    <property type="protein sequence ID" value="GGP08695.1"/>
    <property type="molecule type" value="Genomic_DNA"/>
</dbReference>
<dbReference type="Gene3D" id="3.40.630.30">
    <property type="match status" value="1"/>
</dbReference>
<keyword evidence="2" id="KW-0012">Acyltransferase</keyword>
<sequence>MLRLKKCTIDDIELLQQVSIDTFVDTFGPYNTEENTTLYINHSLSIESLTEQLNDKNSFFYFAFNHQELIGYVKLNTDSAQSKINIENIIEIERIYLLKDMQSKGLGQVILDKIVEIAKELNKAYIWLAVWKENKGAISFYEKNQFHQIDTINFPFGNDMQTGLVMKKVL</sequence>
<dbReference type="CDD" id="cd04301">
    <property type="entry name" value="NAT_SF"/>
    <property type="match status" value="1"/>
</dbReference>
<evidence type="ECO:0000259" key="3">
    <source>
        <dbReference type="PROSITE" id="PS51186"/>
    </source>
</evidence>
<dbReference type="PROSITE" id="PS51186">
    <property type="entry name" value="GNAT"/>
    <property type="match status" value="1"/>
</dbReference>
<evidence type="ECO:0000313" key="5">
    <source>
        <dbReference type="Proteomes" id="UP000641206"/>
    </source>
</evidence>
<protein>
    <submittedName>
        <fullName evidence="4">Spermidine/spermine N(1)-acetyltransferase</fullName>
    </submittedName>
</protein>
<feature type="domain" description="N-acetyltransferase" evidence="3">
    <location>
        <begin position="2"/>
        <end position="170"/>
    </location>
</feature>
<reference evidence="5" key="1">
    <citation type="journal article" date="2019" name="Int. J. Syst. Evol. Microbiol.">
        <title>The Global Catalogue of Microorganisms (GCM) 10K type strain sequencing project: providing services to taxonomists for standard genome sequencing and annotation.</title>
        <authorList>
            <consortium name="The Broad Institute Genomics Platform"/>
            <consortium name="The Broad Institute Genome Sequencing Center for Infectious Disease"/>
            <person name="Wu L."/>
            <person name="Ma J."/>
        </authorList>
    </citation>
    <scope>NUCLEOTIDE SEQUENCE [LARGE SCALE GENOMIC DNA]</scope>
    <source>
        <strain evidence="5">CGMCC 1.7693</strain>
    </source>
</reference>
<accession>A0ABQ2NRV8</accession>
<dbReference type="PANTHER" id="PTHR43420:SF47">
    <property type="entry name" value="N-ACETYLTRANSFERASE DOMAIN-CONTAINING PROTEIN"/>
    <property type="match status" value="1"/>
</dbReference>
<keyword evidence="1" id="KW-0808">Transferase</keyword>
<dbReference type="InterPro" id="IPR050680">
    <property type="entry name" value="YpeA/RimI_acetyltransf"/>
</dbReference>